<organism evidence="1 2">
    <name type="scientific">Bacteroides pyogenes F0041</name>
    <dbReference type="NCBI Taxonomy" id="1321819"/>
    <lineage>
        <taxon>Bacteria</taxon>
        <taxon>Pseudomonadati</taxon>
        <taxon>Bacteroidota</taxon>
        <taxon>Bacteroidia</taxon>
        <taxon>Bacteroidales</taxon>
        <taxon>Bacteroidaceae</taxon>
        <taxon>Bacteroides</taxon>
    </lineage>
</organism>
<gene>
    <name evidence="1" type="ORF">HMPREF1981_03096</name>
</gene>
<sequence length="49" mass="5836">MNRHVEEADETERRASLFHIRTGIMKSRPQCRYFIQAQKTLPKKPFAFA</sequence>
<accession>U2DPB3</accession>
<reference evidence="1 2" key="1">
    <citation type="submission" date="2013-08" db="EMBL/GenBank/DDBJ databases">
        <authorList>
            <person name="Weinstock G."/>
            <person name="Sodergren E."/>
            <person name="Wylie T."/>
            <person name="Fulton L."/>
            <person name="Fulton R."/>
            <person name="Fronick C."/>
            <person name="O'Laughlin M."/>
            <person name="Godfrey J."/>
            <person name="Miner T."/>
            <person name="Herter B."/>
            <person name="Appelbaum E."/>
            <person name="Cordes M."/>
            <person name="Lek S."/>
            <person name="Wollam A."/>
            <person name="Pepin K.H."/>
            <person name="Palsikar V.B."/>
            <person name="Mitreva M."/>
            <person name="Wilson R.K."/>
        </authorList>
    </citation>
    <scope>NUCLEOTIDE SEQUENCE [LARGE SCALE GENOMIC DNA]</scope>
    <source>
        <strain evidence="1 2">F0041</strain>
    </source>
</reference>
<name>U2DPB3_9BACE</name>
<dbReference type="EMBL" id="AWSV01000159">
    <property type="protein sequence ID" value="ERI81551.1"/>
    <property type="molecule type" value="Genomic_DNA"/>
</dbReference>
<evidence type="ECO:0000313" key="1">
    <source>
        <dbReference type="EMBL" id="ERI81551.1"/>
    </source>
</evidence>
<protein>
    <submittedName>
        <fullName evidence="1">Uncharacterized protein</fullName>
    </submittedName>
</protein>
<dbReference type="Proteomes" id="UP000016496">
    <property type="component" value="Unassembled WGS sequence"/>
</dbReference>
<comment type="caution">
    <text evidence="1">The sequence shown here is derived from an EMBL/GenBank/DDBJ whole genome shotgun (WGS) entry which is preliminary data.</text>
</comment>
<dbReference type="HOGENOM" id="CLU_3132480_0_0_10"/>
<evidence type="ECO:0000313" key="2">
    <source>
        <dbReference type="Proteomes" id="UP000016496"/>
    </source>
</evidence>
<dbReference type="AlphaFoldDB" id="U2DPB3"/>
<proteinExistence type="predicted"/>